<sequence length="206" mass="23814">MSVLCWNAQGMGNPWTVQHLRSLVKDFSPTIIFLMETRVCDSEVRGLKLLFQQYNMLVVSSVGREGGLLLLWKKDCNLTVQSYSQNHIDFVVKESSNAIWRGTGIYGWPKQQDKHRTWTLSRSLKTDQIQAWLCFGDFNEVLYTYEKIGRRGNNISEMTSFLDACNFCNLEDMSACGVKYTWSNGRRGEANVKKIFDRFLANPDWL</sequence>
<accession>A0A2U1LVF5</accession>
<organism evidence="1 2">
    <name type="scientific">Artemisia annua</name>
    <name type="common">Sweet wormwood</name>
    <dbReference type="NCBI Taxonomy" id="35608"/>
    <lineage>
        <taxon>Eukaryota</taxon>
        <taxon>Viridiplantae</taxon>
        <taxon>Streptophyta</taxon>
        <taxon>Embryophyta</taxon>
        <taxon>Tracheophyta</taxon>
        <taxon>Spermatophyta</taxon>
        <taxon>Magnoliopsida</taxon>
        <taxon>eudicotyledons</taxon>
        <taxon>Gunneridae</taxon>
        <taxon>Pentapetalae</taxon>
        <taxon>asterids</taxon>
        <taxon>campanulids</taxon>
        <taxon>Asterales</taxon>
        <taxon>Asteraceae</taxon>
        <taxon>Asteroideae</taxon>
        <taxon>Anthemideae</taxon>
        <taxon>Artemisiinae</taxon>
        <taxon>Artemisia</taxon>
    </lineage>
</organism>
<protein>
    <recommendedName>
        <fullName evidence="3">RNA-directed DNA polymerase, eukaryota, Reverse transcriptase zinc-binding domain protein</fullName>
    </recommendedName>
</protein>
<evidence type="ECO:0008006" key="3">
    <source>
        <dbReference type="Google" id="ProtNLM"/>
    </source>
</evidence>
<evidence type="ECO:0000313" key="2">
    <source>
        <dbReference type="Proteomes" id="UP000245207"/>
    </source>
</evidence>
<dbReference type="Gene3D" id="3.60.10.10">
    <property type="entry name" value="Endonuclease/exonuclease/phosphatase"/>
    <property type="match status" value="1"/>
</dbReference>
<dbReference type="InterPro" id="IPR036691">
    <property type="entry name" value="Endo/exonu/phosph_ase_sf"/>
</dbReference>
<gene>
    <name evidence="1" type="ORF">CTI12_AA279160</name>
</gene>
<keyword evidence="2" id="KW-1185">Reference proteome</keyword>
<evidence type="ECO:0000313" key="1">
    <source>
        <dbReference type="EMBL" id="PWA52954.1"/>
    </source>
</evidence>
<dbReference type="Proteomes" id="UP000245207">
    <property type="component" value="Unassembled WGS sequence"/>
</dbReference>
<dbReference type="EMBL" id="PKPP01007600">
    <property type="protein sequence ID" value="PWA52954.1"/>
    <property type="molecule type" value="Genomic_DNA"/>
</dbReference>
<comment type="caution">
    <text evidence="1">The sequence shown here is derived from an EMBL/GenBank/DDBJ whole genome shotgun (WGS) entry which is preliminary data.</text>
</comment>
<dbReference type="OrthoDB" id="1001388at2759"/>
<name>A0A2U1LVF5_ARTAN</name>
<proteinExistence type="predicted"/>
<reference evidence="1 2" key="1">
    <citation type="journal article" date="2018" name="Mol. Plant">
        <title>The genome of Artemisia annua provides insight into the evolution of Asteraceae family and artemisinin biosynthesis.</title>
        <authorList>
            <person name="Shen Q."/>
            <person name="Zhang L."/>
            <person name="Liao Z."/>
            <person name="Wang S."/>
            <person name="Yan T."/>
            <person name="Shi P."/>
            <person name="Liu M."/>
            <person name="Fu X."/>
            <person name="Pan Q."/>
            <person name="Wang Y."/>
            <person name="Lv Z."/>
            <person name="Lu X."/>
            <person name="Zhang F."/>
            <person name="Jiang W."/>
            <person name="Ma Y."/>
            <person name="Chen M."/>
            <person name="Hao X."/>
            <person name="Li L."/>
            <person name="Tang Y."/>
            <person name="Lv G."/>
            <person name="Zhou Y."/>
            <person name="Sun X."/>
            <person name="Brodelius P.E."/>
            <person name="Rose J.K.C."/>
            <person name="Tang K."/>
        </authorList>
    </citation>
    <scope>NUCLEOTIDE SEQUENCE [LARGE SCALE GENOMIC DNA]</scope>
    <source>
        <strain evidence="2">cv. Huhao1</strain>
        <tissue evidence="1">Leaf</tissue>
    </source>
</reference>
<dbReference type="PANTHER" id="PTHR35218:SF9">
    <property type="entry name" value="ENDONUCLEASE_EXONUCLEASE_PHOSPHATASE DOMAIN-CONTAINING PROTEIN"/>
    <property type="match status" value="1"/>
</dbReference>
<dbReference type="PANTHER" id="PTHR35218">
    <property type="entry name" value="RNASE H DOMAIN-CONTAINING PROTEIN"/>
    <property type="match status" value="1"/>
</dbReference>
<dbReference type="AlphaFoldDB" id="A0A2U1LVF5"/>
<dbReference type="SUPFAM" id="SSF56219">
    <property type="entry name" value="DNase I-like"/>
    <property type="match status" value="1"/>
</dbReference>